<evidence type="ECO:0000313" key="7">
    <source>
        <dbReference type="Proteomes" id="UP001604277"/>
    </source>
</evidence>
<feature type="transmembrane region" description="Helical" evidence="5">
    <location>
        <begin position="114"/>
        <end position="133"/>
    </location>
</feature>
<dbReference type="EMBL" id="JBFOLJ010000008">
    <property type="protein sequence ID" value="KAL2513903.1"/>
    <property type="molecule type" value="Genomic_DNA"/>
</dbReference>
<dbReference type="GO" id="GO:1990904">
    <property type="term" value="C:ribonucleoprotein complex"/>
    <property type="evidence" value="ECO:0007669"/>
    <property type="project" value="UniProtKB-KW"/>
</dbReference>
<dbReference type="Gene3D" id="1.10.1620.10">
    <property type="entry name" value="Ribosomal protein L39e"/>
    <property type="match status" value="1"/>
</dbReference>
<keyword evidence="5" id="KW-0472">Membrane</keyword>
<feature type="compositionally biased region" description="Basic and acidic residues" evidence="4">
    <location>
        <begin position="19"/>
        <end position="28"/>
    </location>
</feature>
<organism evidence="6 7">
    <name type="scientific">Forsythia ovata</name>
    <dbReference type="NCBI Taxonomy" id="205694"/>
    <lineage>
        <taxon>Eukaryota</taxon>
        <taxon>Viridiplantae</taxon>
        <taxon>Streptophyta</taxon>
        <taxon>Embryophyta</taxon>
        <taxon>Tracheophyta</taxon>
        <taxon>Spermatophyta</taxon>
        <taxon>Magnoliopsida</taxon>
        <taxon>eudicotyledons</taxon>
        <taxon>Gunneridae</taxon>
        <taxon>Pentapetalae</taxon>
        <taxon>asterids</taxon>
        <taxon>lamiids</taxon>
        <taxon>Lamiales</taxon>
        <taxon>Oleaceae</taxon>
        <taxon>Forsythieae</taxon>
        <taxon>Forsythia</taxon>
    </lineage>
</organism>
<gene>
    <name evidence="6" type="ORF">Fot_27874</name>
</gene>
<dbReference type="HAMAP" id="MF_00629">
    <property type="entry name" value="Ribosomal_eL39"/>
    <property type="match status" value="1"/>
</dbReference>
<proteinExistence type="inferred from homology"/>
<dbReference type="AlphaFoldDB" id="A0ABD1TMW1"/>
<dbReference type="PANTHER" id="PTHR19970:SF24">
    <property type="entry name" value="60S RIBOSOMAL PROTEIN L39"/>
    <property type="match status" value="1"/>
</dbReference>
<name>A0ABD1TMW1_9LAMI</name>
<keyword evidence="5" id="KW-0812">Transmembrane</keyword>
<evidence type="ECO:0000256" key="1">
    <source>
        <dbReference type="ARBA" id="ARBA00009339"/>
    </source>
</evidence>
<dbReference type="InterPro" id="IPR023626">
    <property type="entry name" value="Ribosomal_eL39_dom_sf"/>
</dbReference>
<dbReference type="PANTHER" id="PTHR19970">
    <property type="entry name" value="RIBOSOMAL PROTEIN L39E"/>
    <property type="match status" value="1"/>
</dbReference>
<dbReference type="Pfam" id="PF00832">
    <property type="entry name" value="Ribosomal_L39"/>
    <property type="match status" value="1"/>
</dbReference>
<comment type="similarity">
    <text evidence="1">Belongs to the eukaryotic ribosomal protein eL39 family.</text>
</comment>
<dbReference type="SUPFAM" id="SSF48662">
    <property type="entry name" value="Ribosomal protein L39e"/>
    <property type="match status" value="1"/>
</dbReference>
<evidence type="ECO:0000256" key="3">
    <source>
        <dbReference type="ARBA" id="ARBA00023274"/>
    </source>
</evidence>
<keyword evidence="5" id="KW-1133">Transmembrane helix</keyword>
<keyword evidence="7" id="KW-1185">Reference proteome</keyword>
<protein>
    <recommendedName>
        <fullName evidence="8">60S ribosomal protein L39</fullName>
    </recommendedName>
</protein>
<evidence type="ECO:0000256" key="2">
    <source>
        <dbReference type="ARBA" id="ARBA00022980"/>
    </source>
</evidence>
<feature type="transmembrane region" description="Helical" evidence="5">
    <location>
        <begin position="153"/>
        <end position="181"/>
    </location>
</feature>
<evidence type="ECO:0000256" key="5">
    <source>
        <dbReference type="SAM" id="Phobius"/>
    </source>
</evidence>
<dbReference type="FunFam" id="1.10.1620.10:FF:000001">
    <property type="entry name" value="60S ribosomal protein-like L39"/>
    <property type="match status" value="1"/>
</dbReference>
<feature type="region of interest" description="Disordered" evidence="4">
    <location>
        <begin position="1"/>
        <end position="30"/>
    </location>
</feature>
<dbReference type="InterPro" id="IPR000077">
    <property type="entry name" value="Ribosomal_eL39"/>
</dbReference>
<keyword evidence="3" id="KW-0687">Ribonucleoprotein</keyword>
<evidence type="ECO:0000256" key="4">
    <source>
        <dbReference type="SAM" id="MobiDB-lite"/>
    </source>
</evidence>
<dbReference type="GO" id="GO:0005840">
    <property type="term" value="C:ribosome"/>
    <property type="evidence" value="ECO:0007669"/>
    <property type="project" value="UniProtKB-KW"/>
</dbReference>
<evidence type="ECO:0000313" key="6">
    <source>
        <dbReference type="EMBL" id="KAL2513903.1"/>
    </source>
</evidence>
<sequence length="191" mass="22552">MVELDRPSVVEQSSPTIPTKEDDNDKELSSSCPQIQQINEKLRIFALLLKAFNGGNLYPPELKMPSHKTFMIMKKLAKKQRQNRPIPYWIRLLTDNTIRYNVKRRHWRRTKLAFFYRLYFIFCFCFSLGLNVFGNIDTLIAKKAREWVMELLLINHLFDCQFVIILESAISKISVWLVVLIKVDLLNSKDQ</sequence>
<keyword evidence="2" id="KW-0689">Ribosomal protein</keyword>
<accession>A0ABD1TMW1</accession>
<reference evidence="7" key="1">
    <citation type="submission" date="2024-07" db="EMBL/GenBank/DDBJ databases">
        <title>Two chromosome-level genome assemblies of Korean endemic species Abeliophyllum distichum and Forsythia ovata (Oleaceae).</title>
        <authorList>
            <person name="Jang H."/>
        </authorList>
    </citation>
    <scope>NUCLEOTIDE SEQUENCE [LARGE SCALE GENOMIC DNA]</scope>
</reference>
<dbReference type="Proteomes" id="UP001604277">
    <property type="component" value="Unassembled WGS sequence"/>
</dbReference>
<evidence type="ECO:0008006" key="8">
    <source>
        <dbReference type="Google" id="ProtNLM"/>
    </source>
</evidence>
<comment type="caution">
    <text evidence="6">The sequence shown here is derived from an EMBL/GenBank/DDBJ whole genome shotgun (WGS) entry which is preliminary data.</text>
</comment>